<name>A0A4Z2JDZ1_9TELE</name>
<dbReference type="Proteomes" id="UP000314294">
    <property type="component" value="Unassembled WGS sequence"/>
</dbReference>
<evidence type="ECO:0000313" key="3">
    <source>
        <dbReference type="Proteomes" id="UP000314294"/>
    </source>
</evidence>
<proteinExistence type="predicted"/>
<keyword evidence="3" id="KW-1185">Reference proteome</keyword>
<evidence type="ECO:0000256" key="1">
    <source>
        <dbReference type="SAM" id="MobiDB-lite"/>
    </source>
</evidence>
<dbReference type="EMBL" id="SRLO01000008">
    <property type="protein sequence ID" value="TNN87983.1"/>
    <property type="molecule type" value="Genomic_DNA"/>
</dbReference>
<feature type="compositionally biased region" description="Gly residues" evidence="1">
    <location>
        <begin position="82"/>
        <end position="91"/>
    </location>
</feature>
<comment type="caution">
    <text evidence="2">The sequence shown here is derived from an EMBL/GenBank/DDBJ whole genome shotgun (WGS) entry which is preliminary data.</text>
</comment>
<protein>
    <submittedName>
        <fullName evidence="2">Uncharacterized protein</fullName>
    </submittedName>
</protein>
<reference evidence="2 3" key="1">
    <citation type="submission" date="2019-03" db="EMBL/GenBank/DDBJ databases">
        <title>First draft genome of Liparis tanakae, snailfish: a comprehensive survey of snailfish specific genes.</title>
        <authorList>
            <person name="Kim W."/>
            <person name="Song I."/>
            <person name="Jeong J.-H."/>
            <person name="Kim D."/>
            <person name="Kim S."/>
            <person name="Ryu S."/>
            <person name="Song J.Y."/>
            <person name="Lee S.K."/>
        </authorList>
    </citation>
    <scope>NUCLEOTIDE SEQUENCE [LARGE SCALE GENOMIC DNA]</scope>
    <source>
        <tissue evidence="2">Muscle</tissue>
    </source>
</reference>
<organism evidence="2 3">
    <name type="scientific">Liparis tanakae</name>
    <name type="common">Tanaka's snailfish</name>
    <dbReference type="NCBI Taxonomy" id="230148"/>
    <lineage>
        <taxon>Eukaryota</taxon>
        <taxon>Metazoa</taxon>
        <taxon>Chordata</taxon>
        <taxon>Craniata</taxon>
        <taxon>Vertebrata</taxon>
        <taxon>Euteleostomi</taxon>
        <taxon>Actinopterygii</taxon>
        <taxon>Neopterygii</taxon>
        <taxon>Teleostei</taxon>
        <taxon>Neoteleostei</taxon>
        <taxon>Acanthomorphata</taxon>
        <taxon>Eupercaria</taxon>
        <taxon>Perciformes</taxon>
        <taxon>Cottioidei</taxon>
        <taxon>Cottales</taxon>
        <taxon>Liparidae</taxon>
        <taxon>Liparis</taxon>
    </lineage>
</organism>
<gene>
    <name evidence="2" type="ORF">EYF80_001947</name>
</gene>
<feature type="region of interest" description="Disordered" evidence="1">
    <location>
        <begin position="71"/>
        <end position="94"/>
    </location>
</feature>
<accession>A0A4Z2JDZ1</accession>
<dbReference type="AlphaFoldDB" id="A0A4Z2JDZ1"/>
<sequence length="106" mass="11384">MWMRVLADEEFGEVAEACSGEAIDLDVGVCERGYGGKIGVPQEEGPLPDLQRPVFLFEMCFKMSVRFPASEGTGWGRRSSGLRGGHWGGGSHPSTLVVGSAFKAHI</sequence>
<evidence type="ECO:0000313" key="2">
    <source>
        <dbReference type="EMBL" id="TNN87983.1"/>
    </source>
</evidence>